<keyword evidence="5 7" id="KW-1133">Transmembrane helix</keyword>
<keyword evidence="6 7" id="KW-0472">Membrane</keyword>
<name>A0A923HS58_9BURK</name>
<dbReference type="Pfam" id="PF00482">
    <property type="entry name" value="T2SSF"/>
    <property type="match status" value="2"/>
</dbReference>
<evidence type="ECO:0000313" key="9">
    <source>
        <dbReference type="EMBL" id="MBC3880104.1"/>
    </source>
</evidence>
<organism evidence="9 10">
    <name type="scientific">Undibacterium nitidum</name>
    <dbReference type="NCBI Taxonomy" id="2762298"/>
    <lineage>
        <taxon>Bacteria</taxon>
        <taxon>Pseudomonadati</taxon>
        <taxon>Pseudomonadota</taxon>
        <taxon>Betaproteobacteria</taxon>
        <taxon>Burkholderiales</taxon>
        <taxon>Oxalobacteraceae</taxon>
        <taxon>Undibacterium</taxon>
    </lineage>
</organism>
<dbReference type="EMBL" id="JACOFZ010000001">
    <property type="protein sequence ID" value="MBC3880104.1"/>
    <property type="molecule type" value="Genomic_DNA"/>
</dbReference>
<accession>A0A923HS58</accession>
<evidence type="ECO:0000256" key="6">
    <source>
        <dbReference type="ARBA" id="ARBA00023136"/>
    </source>
</evidence>
<dbReference type="InterPro" id="IPR003004">
    <property type="entry name" value="GspF/PilC"/>
</dbReference>
<dbReference type="AlphaFoldDB" id="A0A923HS58"/>
<feature type="domain" description="Type II secretion system protein GspF" evidence="8">
    <location>
        <begin position="207"/>
        <end position="321"/>
    </location>
</feature>
<evidence type="ECO:0000256" key="7">
    <source>
        <dbReference type="SAM" id="Phobius"/>
    </source>
</evidence>
<evidence type="ECO:0000256" key="3">
    <source>
        <dbReference type="ARBA" id="ARBA00022475"/>
    </source>
</evidence>
<evidence type="ECO:0000313" key="10">
    <source>
        <dbReference type="Proteomes" id="UP000627446"/>
    </source>
</evidence>
<evidence type="ECO:0000259" key="8">
    <source>
        <dbReference type="Pfam" id="PF00482"/>
    </source>
</evidence>
<comment type="subcellular location">
    <subcellularLocation>
        <location evidence="1">Cell membrane</location>
        <topology evidence="1">Multi-pass membrane protein</topology>
    </subcellularLocation>
</comment>
<feature type="transmembrane region" description="Helical" evidence="7">
    <location>
        <begin position="307"/>
        <end position="325"/>
    </location>
</feature>
<proteinExistence type="inferred from homology"/>
<dbReference type="PANTHER" id="PTHR30012:SF0">
    <property type="entry name" value="TYPE II SECRETION SYSTEM PROTEIN F-RELATED"/>
    <property type="match status" value="1"/>
</dbReference>
<feature type="transmembrane region" description="Helical" evidence="7">
    <location>
        <begin position="144"/>
        <end position="164"/>
    </location>
</feature>
<dbReference type="Gene3D" id="1.20.81.30">
    <property type="entry name" value="Type II secretion system (T2SS), domain F"/>
    <property type="match status" value="2"/>
</dbReference>
<comment type="similarity">
    <text evidence="2">Belongs to the GSP F family.</text>
</comment>
<sequence>MGTSSNLSTFKALDFETRALIFNHLATMENAGVPALQSFQHLKINEQVAQRVAVCRRLLNKGKDIAHAGNQAGLFDYFEFELLRAANAAGGLGVAYKRLAKVYTEKFTLQKRLKARMRLPMLMFVLSLFLLRIPALVANQISNFQFILGIVLPIILLFVVIHLFKRRLQRPMQKPQQEEPHTIAFDRKLLQLPIFGKMIARDNARQFYESLSLLLEAGVAMFEAAPLACNTIWNAEVRRHFAPIASSLVSGYSLSTALESNTFKGETQVIDLIRTGEESGCLPEMLWRYVESENEAQTQFREQLADWAPKIMYSIVAVYIMYQIFRSGAFMPQLPPEAS</sequence>
<gene>
    <name evidence="9" type="ORF">H8K36_01830</name>
</gene>
<feature type="transmembrane region" description="Helical" evidence="7">
    <location>
        <begin position="119"/>
        <end position="138"/>
    </location>
</feature>
<evidence type="ECO:0000256" key="5">
    <source>
        <dbReference type="ARBA" id="ARBA00022989"/>
    </source>
</evidence>
<dbReference type="Proteomes" id="UP000627446">
    <property type="component" value="Unassembled WGS sequence"/>
</dbReference>
<keyword evidence="4 7" id="KW-0812">Transmembrane</keyword>
<dbReference type="InterPro" id="IPR042094">
    <property type="entry name" value="T2SS_GspF_sf"/>
</dbReference>
<keyword evidence="10" id="KW-1185">Reference proteome</keyword>
<protein>
    <submittedName>
        <fullName evidence="9">Type II secretion system F family protein</fullName>
    </submittedName>
</protein>
<dbReference type="RefSeq" id="WP_186915359.1">
    <property type="nucleotide sequence ID" value="NZ_JACOFZ010000001.1"/>
</dbReference>
<feature type="domain" description="Type II secretion system protein GspF" evidence="8">
    <location>
        <begin position="23"/>
        <end position="131"/>
    </location>
</feature>
<evidence type="ECO:0000256" key="2">
    <source>
        <dbReference type="ARBA" id="ARBA00005745"/>
    </source>
</evidence>
<reference evidence="9" key="1">
    <citation type="submission" date="2020-08" db="EMBL/GenBank/DDBJ databases">
        <title>Novel species isolated from subtropical streams in China.</title>
        <authorList>
            <person name="Lu H."/>
        </authorList>
    </citation>
    <scope>NUCLEOTIDE SEQUENCE</scope>
    <source>
        <strain evidence="9">LX22W</strain>
    </source>
</reference>
<comment type="caution">
    <text evidence="9">The sequence shown here is derived from an EMBL/GenBank/DDBJ whole genome shotgun (WGS) entry which is preliminary data.</text>
</comment>
<keyword evidence="3" id="KW-1003">Cell membrane</keyword>
<dbReference type="PANTHER" id="PTHR30012">
    <property type="entry name" value="GENERAL SECRETION PATHWAY PROTEIN"/>
    <property type="match status" value="1"/>
</dbReference>
<dbReference type="GO" id="GO:0005886">
    <property type="term" value="C:plasma membrane"/>
    <property type="evidence" value="ECO:0007669"/>
    <property type="project" value="UniProtKB-SubCell"/>
</dbReference>
<dbReference type="InterPro" id="IPR018076">
    <property type="entry name" value="T2SS_GspF_dom"/>
</dbReference>
<evidence type="ECO:0000256" key="1">
    <source>
        <dbReference type="ARBA" id="ARBA00004651"/>
    </source>
</evidence>
<evidence type="ECO:0000256" key="4">
    <source>
        <dbReference type="ARBA" id="ARBA00022692"/>
    </source>
</evidence>